<dbReference type="RefSeq" id="WP_183265091.1">
    <property type="nucleotide sequence ID" value="NZ_JACHFJ010000001.1"/>
</dbReference>
<evidence type="ECO:0000256" key="4">
    <source>
        <dbReference type="ARBA" id="ARBA00022475"/>
    </source>
</evidence>
<evidence type="ECO:0000256" key="13">
    <source>
        <dbReference type="SAM" id="Phobius"/>
    </source>
</evidence>
<evidence type="ECO:0000256" key="6">
    <source>
        <dbReference type="ARBA" id="ARBA00022692"/>
    </source>
</evidence>
<comment type="caution">
    <text evidence="15">The sequence shown here is derived from an EMBL/GenBank/DDBJ whole genome shotgun (WGS) entry which is preliminary data.</text>
</comment>
<evidence type="ECO:0000256" key="8">
    <source>
        <dbReference type="ARBA" id="ARBA00022982"/>
    </source>
</evidence>
<comment type="subcellular location">
    <subcellularLocation>
        <location evidence="2">Cell membrane</location>
        <topology evidence="2">Multi-pass membrane protein</topology>
    </subcellularLocation>
</comment>
<evidence type="ECO:0000256" key="3">
    <source>
        <dbReference type="ARBA" id="ARBA00022448"/>
    </source>
</evidence>
<evidence type="ECO:0000256" key="11">
    <source>
        <dbReference type="ARBA" id="ARBA00023136"/>
    </source>
</evidence>
<evidence type="ECO:0000256" key="2">
    <source>
        <dbReference type="ARBA" id="ARBA00004651"/>
    </source>
</evidence>
<keyword evidence="4" id="KW-1003">Cell membrane</keyword>
<feature type="transmembrane region" description="Helical" evidence="13">
    <location>
        <begin position="101"/>
        <end position="126"/>
    </location>
</feature>
<proteinExistence type="inferred from homology"/>
<feature type="domain" description="Cytochrome b561 bacterial/Ni-hydrogenase" evidence="14">
    <location>
        <begin position="17"/>
        <end position="178"/>
    </location>
</feature>
<evidence type="ECO:0000256" key="1">
    <source>
        <dbReference type="ARBA" id="ARBA00001970"/>
    </source>
</evidence>
<sequence>MQIILIFIESMPASRPYSRTRIMLHWLSAGVILWASLTGFIVAQLPRGNPVRQVIDILNPQITTLFIPFFLWRLALYLRAAPWWRSGATLQQRAATSAHMALYASISAVLVSGLFMMSAPWHLLGLIPMPQLTHGVAALQTAHDCHHAACMALAWLISAHLAAVALHQLGGQPILRRMRWA</sequence>
<name>A0A840VB85_9PROT</name>
<feature type="transmembrane region" description="Helical" evidence="13">
    <location>
        <begin position="21"/>
        <end position="42"/>
    </location>
</feature>
<dbReference type="EMBL" id="JACHFJ010000001">
    <property type="protein sequence ID" value="MBB5372097.1"/>
    <property type="molecule type" value="Genomic_DNA"/>
</dbReference>
<gene>
    <name evidence="15" type="ORF">HNP71_000321</name>
</gene>
<keyword evidence="9 13" id="KW-1133">Transmembrane helix</keyword>
<dbReference type="GO" id="GO:0022904">
    <property type="term" value="P:respiratory electron transport chain"/>
    <property type="evidence" value="ECO:0007669"/>
    <property type="project" value="InterPro"/>
</dbReference>
<comment type="similarity">
    <text evidence="12">Belongs to the cytochrome b561 family.</text>
</comment>
<dbReference type="SUPFAM" id="SSF81342">
    <property type="entry name" value="Transmembrane di-heme cytochromes"/>
    <property type="match status" value="1"/>
</dbReference>
<evidence type="ECO:0000313" key="16">
    <source>
        <dbReference type="Proteomes" id="UP000553706"/>
    </source>
</evidence>
<dbReference type="Pfam" id="PF01292">
    <property type="entry name" value="Ni_hydr_CYTB"/>
    <property type="match status" value="1"/>
</dbReference>
<protein>
    <submittedName>
        <fullName evidence="15">Cytochrome b561</fullName>
    </submittedName>
</protein>
<keyword evidence="7" id="KW-0479">Metal-binding</keyword>
<feature type="transmembrane region" description="Helical" evidence="13">
    <location>
        <begin position="62"/>
        <end position="80"/>
    </location>
</feature>
<reference evidence="15 16" key="1">
    <citation type="submission" date="2020-08" db="EMBL/GenBank/DDBJ databases">
        <title>Genomic Encyclopedia of Type Strains, Phase IV (KMG-IV): sequencing the most valuable type-strain genomes for metagenomic binning, comparative biology and taxonomic classification.</title>
        <authorList>
            <person name="Goeker M."/>
        </authorList>
    </citation>
    <scope>NUCLEOTIDE SEQUENCE [LARGE SCALE GENOMIC DNA]</scope>
    <source>
        <strain evidence="15 16">DSM 27026</strain>
    </source>
</reference>
<keyword evidence="5" id="KW-0349">Heme</keyword>
<keyword evidence="3" id="KW-0813">Transport</keyword>
<dbReference type="PANTHER" id="PTHR30529:SF1">
    <property type="entry name" value="CYTOCHROME B561 HOMOLOG 2"/>
    <property type="match status" value="1"/>
</dbReference>
<dbReference type="AlphaFoldDB" id="A0A840VB85"/>
<evidence type="ECO:0000313" key="15">
    <source>
        <dbReference type="EMBL" id="MBB5372097.1"/>
    </source>
</evidence>
<keyword evidence="6 13" id="KW-0812">Transmembrane</keyword>
<evidence type="ECO:0000256" key="9">
    <source>
        <dbReference type="ARBA" id="ARBA00022989"/>
    </source>
</evidence>
<dbReference type="InterPro" id="IPR016174">
    <property type="entry name" value="Di-haem_cyt_TM"/>
</dbReference>
<evidence type="ECO:0000259" key="14">
    <source>
        <dbReference type="Pfam" id="PF01292"/>
    </source>
</evidence>
<dbReference type="GO" id="GO:0046872">
    <property type="term" value="F:metal ion binding"/>
    <property type="evidence" value="ECO:0007669"/>
    <property type="project" value="UniProtKB-KW"/>
</dbReference>
<evidence type="ECO:0000256" key="10">
    <source>
        <dbReference type="ARBA" id="ARBA00023004"/>
    </source>
</evidence>
<comment type="cofactor">
    <cofactor evidence="1">
        <name>heme b</name>
        <dbReference type="ChEBI" id="CHEBI:60344"/>
    </cofactor>
</comment>
<feature type="transmembrane region" description="Helical" evidence="13">
    <location>
        <begin position="146"/>
        <end position="169"/>
    </location>
</feature>
<dbReference type="GO" id="GO:0005886">
    <property type="term" value="C:plasma membrane"/>
    <property type="evidence" value="ECO:0007669"/>
    <property type="project" value="UniProtKB-SubCell"/>
</dbReference>
<evidence type="ECO:0000256" key="12">
    <source>
        <dbReference type="ARBA" id="ARBA00037975"/>
    </source>
</evidence>
<keyword evidence="16" id="KW-1185">Reference proteome</keyword>
<keyword evidence="8" id="KW-0249">Electron transport</keyword>
<dbReference type="InterPro" id="IPR052168">
    <property type="entry name" value="Cytochrome_b561_oxidase"/>
</dbReference>
<dbReference type="InterPro" id="IPR011577">
    <property type="entry name" value="Cyt_b561_bac/Ni-Hgenase"/>
</dbReference>
<dbReference type="Proteomes" id="UP000553706">
    <property type="component" value="Unassembled WGS sequence"/>
</dbReference>
<evidence type="ECO:0000256" key="5">
    <source>
        <dbReference type="ARBA" id="ARBA00022617"/>
    </source>
</evidence>
<dbReference type="GO" id="GO:0009055">
    <property type="term" value="F:electron transfer activity"/>
    <property type="evidence" value="ECO:0007669"/>
    <property type="project" value="InterPro"/>
</dbReference>
<evidence type="ECO:0000256" key="7">
    <source>
        <dbReference type="ARBA" id="ARBA00022723"/>
    </source>
</evidence>
<accession>A0A840VB85</accession>
<dbReference type="PANTHER" id="PTHR30529">
    <property type="entry name" value="CYTOCHROME B561"/>
    <property type="match status" value="1"/>
</dbReference>
<organism evidence="15 16">
    <name type="scientific">Acidocella aromatica</name>
    <dbReference type="NCBI Taxonomy" id="1303579"/>
    <lineage>
        <taxon>Bacteria</taxon>
        <taxon>Pseudomonadati</taxon>
        <taxon>Pseudomonadota</taxon>
        <taxon>Alphaproteobacteria</taxon>
        <taxon>Acetobacterales</taxon>
        <taxon>Acidocellaceae</taxon>
        <taxon>Acidocella</taxon>
    </lineage>
</organism>
<keyword evidence="11 13" id="KW-0472">Membrane</keyword>
<dbReference type="GO" id="GO:0020037">
    <property type="term" value="F:heme binding"/>
    <property type="evidence" value="ECO:0007669"/>
    <property type="project" value="TreeGrafter"/>
</dbReference>
<keyword evidence="10" id="KW-0408">Iron</keyword>